<organism evidence="1 2">
    <name type="scientific">Danxiaibacter flavus</name>
    <dbReference type="NCBI Taxonomy" id="3049108"/>
    <lineage>
        <taxon>Bacteria</taxon>
        <taxon>Pseudomonadati</taxon>
        <taxon>Bacteroidota</taxon>
        <taxon>Chitinophagia</taxon>
        <taxon>Chitinophagales</taxon>
        <taxon>Chitinophagaceae</taxon>
        <taxon>Danxiaibacter</taxon>
    </lineage>
</organism>
<dbReference type="EMBL" id="JAULBC010000004">
    <property type="protein sequence ID" value="MEX6688382.1"/>
    <property type="molecule type" value="Genomic_DNA"/>
</dbReference>
<evidence type="ECO:0008006" key="3">
    <source>
        <dbReference type="Google" id="ProtNLM"/>
    </source>
</evidence>
<dbReference type="Proteomes" id="UP001560573">
    <property type="component" value="Unassembled WGS sequence"/>
</dbReference>
<dbReference type="SUPFAM" id="SSF56935">
    <property type="entry name" value="Porins"/>
    <property type="match status" value="1"/>
</dbReference>
<name>A0ABV3ZES2_9BACT</name>
<dbReference type="RefSeq" id="WP_369329793.1">
    <property type="nucleotide sequence ID" value="NZ_JAULBC010000004.1"/>
</dbReference>
<keyword evidence="2" id="KW-1185">Reference proteome</keyword>
<reference evidence="1 2" key="1">
    <citation type="submission" date="2023-07" db="EMBL/GenBank/DDBJ databases">
        <authorList>
            <person name="Lian W.-H."/>
        </authorList>
    </citation>
    <scope>NUCLEOTIDE SEQUENCE [LARGE SCALE GENOMIC DNA]</scope>
    <source>
        <strain evidence="1 2">SYSU DXS3180</strain>
    </source>
</reference>
<comment type="caution">
    <text evidence="1">The sequence shown here is derived from an EMBL/GenBank/DDBJ whole genome shotgun (WGS) entry which is preliminary data.</text>
</comment>
<accession>A0ABV3ZES2</accession>
<protein>
    <recommendedName>
        <fullName evidence="3">Transporter</fullName>
    </recommendedName>
</protein>
<proteinExistence type="predicted"/>
<evidence type="ECO:0000313" key="2">
    <source>
        <dbReference type="Proteomes" id="UP001560573"/>
    </source>
</evidence>
<evidence type="ECO:0000313" key="1">
    <source>
        <dbReference type="EMBL" id="MEX6688382.1"/>
    </source>
</evidence>
<gene>
    <name evidence="1" type="ORF">QTN47_12790</name>
</gene>
<sequence>MKNTLQGFSIFILLVCCNLIYKKASAQTDIDAIMMTKKNFCTGLQYSHSSWKNYWEGTLKRDNENLGKVTTQSVSIMGNYGISDKLNVLFSLPYIQTKASGGTLHGMKGAQDLGLWVKYMPVETELGKGLFSLYGLAGVSFPVSNYVADFLPLSIGMRSTNISGRLMADYQLGSFFATASGTYSYRSNIKIDRTAYYTDVMHLTNEVEMPDVLSFNVRTGYRSNYLIAEAVVNNQSTLGGFDIRRNDMPFPSNKMNATTAGVNIKYTLKSLPALSIIGGGNYVVAGRNVGQATTLYGGVFYIIDFTGKGKHGDNQVKRKP</sequence>